<dbReference type="AlphaFoldDB" id="A0A507BMC0"/>
<feature type="signal peptide" evidence="1">
    <location>
        <begin position="1"/>
        <end position="17"/>
    </location>
</feature>
<dbReference type="PROSITE" id="PS51257">
    <property type="entry name" value="PROKAR_LIPOPROTEIN"/>
    <property type="match status" value="1"/>
</dbReference>
<keyword evidence="1" id="KW-0732">Signal</keyword>
<keyword evidence="3" id="KW-1185">Reference proteome</keyword>
<accession>A0A507BMC0</accession>
<dbReference type="RefSeq" id="XP_031000360.1">
    <property type="nucleotide sequence ID" value="XM_031136703.1"/>
</dbReference>
<feature type="chain" id="PRO_5021382870" evidence="1">
    <location>
        <begin position="18"/>
        <end position="171"/>
    </location>
</feature>
<protein>
    <submittedName>
        <fullName evidence="2">Uncharacterized protein</fullName>
    </submittedName>
</protein>
<dbReference type="OrthoDB" id="3223416at2759"/>
<dbReference type="GeneID" id="41969953"/>
<dbReference type="InParanoid" id="A0A507BMC0"/>
<comment type="caution">
    <text evidence="2">The sequence shown here is derived from an EMBL/GenBank/DDBJ whole genome shotgun (WGS) entry which is preliminary data.</text>
</comment>
<dbReference type="Proteomes" id="UP000319257">
    <property type="component" value="Unassembled WGS sequence"/>
</dbReference>
<gene>
    <name evidence="2" type="ORF">E0L32_002506</name>
</gene>
<evidence type="ECO:0000313" key="3">
    <source>
        <dbReference type="Proteomes" id="UP000319257"/>
    </source>
</evidence>
<organism evidence="2 3">
    <name type="scientific">Thyridium curvatum</name>
    <dbReference type="NCBI Taxonomy" id="1093900"/>
    <lineage>
        <taxon>Eukaryota</taxon>
        <taxon>Fungi</taxon>
        <taxon>Dikarya</taxon>
        <taxon>Ascomycota</taxon>
        <taxon>Pezizomycotina</taxon>
        <taxon>Sordariomycetes</taxon>
        <taxon>Sordariomycetidae</taxon>
        <taxon>Thyridiales</taxon>
        <taxon>Thyridiaceae</taxon>
        <taxon>Thyridium</taxon>
    </lineage>
</organism>
<name>A0A507BMC0_9PEZI</name>
<reference evidence="2 3" key="1">
    <citation type="submission" date="2019-06" db="EMBL/GenBank/DDBJ databases">
        <title>Draft genome sequence of the filamentous fungus Phialemoniopsis curvata isolated from diesel fuel.</title>
        <authorList>
            <person name="Varaljay V.A."/>
            <person name="Lyon W.J."/>
            <person name="Crouch A.L."/>
            <person name="Drake C.E."/>
            <person name="Hollomon J.M."/>
            <person name="Nadeau L.J."/>
            <person name="Nunn H.S."/>
            <person name="Stevenson B.S."/>
            <person name="Bojanowski C.L."/>
            <person name="Crookes-Goodson W.J."/>
        </authorList>
    </citation>
    <scope>NUCLEOTIDE SEQUENCE [LARGE SCALE GENOMIC DNA]</scope>
    <source>
        <strain evidence="2 3">D216</strain>
    </source>
</reference>
<evidence type="ECO:0000313" key="2">
    <source>
        <dbReference type="EMBL" id="TPX18649.1"/>
    </source>
</evidence>
<dbReference type="EMBL" id="SKBQ01000010">
    <property type="protein sequence ID" value="TPX18649.1"/>
    <property type="molecule type" value="Genomic_DNA"/>
</dbReference>
<proteinExistence type="predicted"/>
<evidence type="ECO:0000256" key="1">
    <source>
        <dbReference type="SAM" id="SignalP"/>
    </source>
</evidence>
<sequence length="171" mass="18036">MRAAQLAVACLAASVACETHLNVTAIGASDGLSRFECWQMNAPFSISNDKATKGAGIAQLGNVSNLIWSIGYPGQTVAAHTAPFNQWVVLLEGFAHIALAHNKSDVVYMTGGKFGILFASDTADVSKEGHISTYLGTSESVFLQIPIADGFPPEHKTLHMGPCKTEELTGS</sequence>